<dbReference type="Pfam" id="PF00557">
    <property type="entry name" value="Peptidase_M24"/>
    <property type="match status" value="1"/>
</dbReference>
<keyword evidence="3" id="KW-1185">Reference proteome</keyword>
<dbReference type="PANTHER" id="PTHR46112">
    <property type="entry name" value="AMINOPEPTIDASE"/>
    <property type="match status" value="1"/>
</dbReference>
<feature type="domain" description="Peptidase M24" evidence="1">
    <location>
        <begin position="10"/>
        <end position="225"/>
    </location>
</feature>
<dbReference type="InterPro" id="IPR000994">
    <property type="entry name" value="Pept_M24"/>
</dbReference>
<keyword evidence="2" id="KW-0378">Hydrolase</keyword>
<dbReference type="EMBL" id="JACOFZ010000011">
    <property type="protein sequence ID" value="MBC3883208.1"/>
    <property type="molecule type" value="Genomic_DNA"/>
</dbReference>
<dbReference type="GO" id="GO:0004177">
    <property type="term" value="F:aminopeptidase activity"/>
    <property type="evidence" value="ECO:0007669"/>
    <property type="project" value="UniProtKB-KW"/>
</dbReference>
<dbReference type="RefSeq" id="WP_186917830.1">
    <property type="nucleotide sequence ID" value="NZ_JACOFZ010000011.1"/>
</dbReference>
<dbReference type="SUPFAM" id="SSF55920">
    <property type="entry name" value="Creatinase/aminopeptidase"/>
    <property type="match status" value="1"/>
</dbReference>
<proteinExistence type="predicted"/>
<dbReference type="Gene3D" id="3.90.230.10">
    <property type="entry name" value="Creatinase/methionine aminopeptidase superfamily"/>
    <property type="match status" value="1"/>
</dbReference>
<dbReference type="InterPro" id="IPR050659">
    <property type="entry name" value="Peptidase_M24B"/>
</dbReference>
<dbReference type="AlphaFoldDB" id="A0A923HSK1"/>
<organism evidence="2 3">
    <name type="scientific">Undibacterium nitidum</name>
    <dbReference type="NCBI Taxonomy" id="2762298"/>
    <lineage>
        <taxon>Bacteria</taxon>
        <taxon>Pseudomonadati</taxon>
        <taxon>Pseudomonadota</taxon>
        <taxon>Betaproteobacteria</taxon>
        <taxon>Burkholderiales</taxon>
        <taxon>Oxalobacteraceae</taxon>
        <taxon>Undibacterium</taxon>
    </lineage>
</organism>
<keyword evidence="2" id="KW-0645">Protease</keyword>
<keyword evidence="2" id="KW-0031">Aminopeptidase</keyword>
<evidence type="ECO:0000259" key="1">
    <source>
        <dbReference type="Pfam" id="PF00557"/>
    </source>
</evidence>
<dbReference type="Proteomes" id="UP000627446">
    <property type="component" value="Unassembled WGS sequence"/>
</dbReference>
<gene>
    <name evidence="2" type="ORF">H8K36_17565</name>
</gene>
<dbReference type="InterPro" id="IPR036005">
    <property type="entry name" value="Creatinase/aminopeptidase-like"/>
</dbReference>
<evidence type="ECO:0000313" key="2">
    <source>
        <dbReference type="EMBL" id="MBC3883208.1"/>
    </source>
</evidence>
<dbReference type="PANTHER" id="PTHR46112:SF2">
    <property type="entry name" value="XAA-PRO AMINOPEPTIDASE P-RELATED"/>
    <property type="match status" value="1"/>
</dbReference>
<protein>
    <submittedName>
        <fullName evidence="2">Aminopeptidase P family protein</fullName>
    </submittedName>
</protein>
<reference evidence="2" key="1">
    <citation type="submission" date="2020-08" db="EMBL/GenBank/DDBJ databases">
        <title>Novel species isolated from subtropical streams in China.</title>
        <authorList>
            <person name="Lu H."/>
        </authorList>
    </citation>
    <scope>NUCLEOTIDE SEQUENCE</scope>
    <source>
        <strain evidence="2">LX22W</strain>
    </source>
</reference>
<sequence>MKPSKHTIQEYQKVQAAAKAVLRDLPSQLSLEDTEATIAVKAAQMLAAAGYPDTWYYECPAQVLLGSRSCLSISGKSYLPHNEIMGGTNLVSIDLSPRKGEVWGDYSRTFAFELGAWVEHPKTREYQNGFQFQQHIHQELMHWLKPHHTLHQLFEWANVKIREKGFVNLDFRGNVGHSLANSRDERHFIQADDHTALGDIAFFSFEPFVRVKGGHWGFKHEDIYYFDDSDCLQLL</sequence>
<accession>A0A923HSK1</accession>
<comment type="caution">
    <text evidence="2">The sequence shown here is derived from an EMBL/GenBank/DDBJ whole genome shotgun (WGS) entry which is preliminary data.</text>
</comment>
<evidence type="ECO:0000313" key="3">
    <source>
        <dbReference type="Proteomes" id="UP000627446"/>
    </source>
</evidence>
<name>A0A923HSK1_9BURK</name>